<dbReference type="GO" id="GO:0016887">
    <property type="term" value="F:ATP hydrolysis activity"/>
    <property type="evidence" value="ECO:0007669"/>
    <property type="project" value="InterPro"/>
</dbReference>
<dbReference type="InterPro" id="IPR003439">
    <property type="entry name" value="ABC_transporter-like_ATP-bd"/>
</dbReference>
<dbReference type="Proteomes" id="UP001215598">
    <property type="component" value="Unassembled WGS sequence"/>
</dbReference>
<accession>A0AAD7IRJ8</accession>
<name>A0AAD7IRJ8_9AGAR</name>
<proteinExistence type="predicted"/>
<feature type="domain" description="ABC transporter" evidence="1">
    <location>
        <begin position="114"/>
        <end position="143"/>
    </location>
</feature>
<dbReference type="GO" id="GO:0005524">
    <property type="term" value="F:ATP binding"/>
    <property type="evidence" value="ECO:0007669"/>
    <property type="project" value="InterPro"/>
</dbReference>
<dbReference type="AlphaFoldDB" id="A0AAD7IRJ8"/>
<dbReference type="Pfam" id="PF00005">
    <property type="entry name" value="ABC_tran"/>
    <property type="match status" value="1"/>
</dbReference>
<gene>
    <name evidence="2" type="ORF">B0H16DRAFT_1888626</name>
</gene>
<evidence type="ECO:0000259" key="1">
    <source>
        <dbReference type="Pfam" id="PF00005"/>
    </source>
</evidence>
<reference evidence="2" key="1">
    <citation type="submission" date="2023-03" db="EMBL/GenBank/DDBJ databases">
        <title>Massive genome expansion in bonnet fungi (Mycena s.s.) driven by repeated elements and novel gene families across ecological guilds.</title>
        <authorList>
            <consortium name="Lawrence Berkeley National Laboratory"/>
            <person name="Harder C.B."/>
            <person name="Miyauchi S."/>
            <person name="Viragh M."/>
            <person name="Kuo A."/>
            <person name="Thoen E."/>
            <person name="Andreopoulos B."/>
            <person name="Lu D."/>
            <person name="Skrede I."/>
            <person name="Drula E."/>
            <person name="Henrissat B."/>
            <person name="Morin E."/>
            <person name="Kohler A."/>
            <person name="Barry K."/>
            <person name="LaButti K."/>
            <person name="Morin E."/>
            <person name="Salamov A."/>
            <person name="Lipzen A."/>
            <person name="Mereny Z."/>
            <person name="Hegedus B."/>
            <person name="Baldrian P."/>
            <person name="Stursova M."/>
            <person name="Weitz H."/>
            <person name="Taylor A."/>
            <person name="Grigoriev I.V."/>
            <person name="Nagy L.G."/>
            <person name="Martin F."/>
            <person name="Kauserud H."/>
        </authorList>
    </citation>
    <scope>NUCLEOTIDE SEQUENCE</scope>
    <source>
        <strain evidence="2">CBHHK182m</strain>
    </source>
</reference>
<evidence type="ECO:0000313" key="3">
    <source>
        <dbReference type="Proteomes" id="UP001215598"/>
    </source>
</evidence>
<keyword evidence="3" id="KW-1185">Reference proteome</keyword>
<dbReference type="SUPFAM" id="SSF52540">
    <property type="entry name" value="P-loop containing nucleoside triphosphate hydrolases"/>
    <property type="match status" value="1"/>
</dbReference>
<dbReference type="Gene3D" id="3.40.50.300">
    <property type="entry name" value="P-loop containing nucleotide triphosphate hydrolases"/>
    <property type="match status" value="1"/>
</dbReference>
<sequence>MPAIISPKLYRSINICVPLISTLLLTRSDSTQTREKQRIPEARGRVGLTIRALRDYEHALVSDTKLPINLETQKMTEDTLLRSCATLSVIIWTSCVYRPPAHAGRGLLITVGRLSLSGGQRQELAIARALLKKPALVALDEAIRRSPNVVL</sequence>
<dbReference type="InterPro" id="IPR027417">
    <property type="entry name" value="P-loop_NTPase"/>
</dbReference>
<dbReference type="EMBL" id="JARKIB010000075">
    <property type="protein sequence ID" value="KAJ7747754.1"/>
    <property type="molecule type" value="Genomic_DNA"/>
</dbReference>
<evidence type="ECO:0000313" key="2">
    <source>
        <dbReference type="EMBL" id="KAJ7747754.1"/>
    </source>
</evidence>
<protein>
    <recommendedName>
        <fullName evidence="1">ABC transporter domain-containing protein</fullName>
    </recommendedName>
</protein>
<organism evidence="2 3">
    <name type="scientific">Mycena metata</name>
    <dbReference type="NCBI Taxonomy" id="1033252"/>
    <lineage>
        <taxon>Eukaryota</taxon>
        <taxon>Fungi</taxon>
        <taxon>Dikarya</taxon>
        <taxon>Basidiomycota</taxon>
        <taxon>Agaricomycotina</taxon>
        <taxon>Agaricomycetes</taxon>
        <taxon>Agaricomycetidae</taxon>
        <taxon>Agaricales</taxon>
        <taxon>Marasmiineae</taxon>
        <taxon>Mycenaceae</taxon>
        <taxon>Mycena</taxon>
    </lineage>
</organism>
<comment type="caution">
    <text evidence="2">The sequence shown here is derived from an EMBL/GenBank/DDBJ whole genome shotgun (WGS) entry which is preliminary data.</text>
</comment>